<evidence type="ECO:0000313" key="1">
    <source>
        <dbReference type="EMBL" id="MQO08651.1"/>
    </source>
</evidence>
<dbReference type="Proteomes" id="UP000405805">
    <property type="component" value="Unassembled WGS sequence"/>
</dbReference>
<gene>
    <name evidence="1" type="ORF">F7D57_02695</name>
</gene>
<dbReference type="AlphaFoldDB" id="A0AA90VC83"/>
<evidence type="ECO:0000313" key="2">
    <source>
        <dbReference type="Proteomes" id="UP000405805"/>
    </source>
</evidence>
<protein>
    <submittedName>
        <fullName evidence="1">Uncharacterized protein</fullName>
    </submittedName>
</protein>
<reference evidence="2" key="1">
    <citation type="submission" date="2019-09" db="EMBL/GenBank/DDBJ databases">
        <title>Distinct polysaccharide growth profiles of human intestinal Prevotella copri isolates.</title>
        <authorList>
            <person name="Fehlner-Peach H."/>
            <person name="Magnabosco C."/>
            <person name="Raghavan V."/>
            <person name="Scher J.U."/>
            <person name="Tett A."/>
            <person name="Cox L.M."/>
            <person name="Gottsegen C."/>
            <person name="Watters A."/>
            <person name="Wiltshire- Gordon J.D."/>
            <person name="Segata N."/>
            <person name="Bonneau R."/>
            <person name="Littman D.R."/>
        </authorList>
    </citation>
    <scope>NUCLEOTIDE SEQUENCE [LARGE SCALE GENOMIC DNA]</scope>
    <source>
        <strain evidence="2">iA624</strain>
    </source>
</reference>
<dbReference type="RefSeq" id="WP_153096268.1">
    <property type="nucleotide sequence ID" value="NZ_VZBP01000042.1"/>
</dbReference>
<accession>A0AA90VC83</accession>
<sequence>MHKKFYLCRMSFLRYDSEHFLLFLSEQRVENYHPDTNMSESDGDSQAVTAYSYEGSEIDGSTKIEAKSASYREFVNGLVRTKYSQSDVEAILCNHGDGNKEHETEYLTFQNWREQAKQMAKELLDRDIS</sequence>
<name>A0AA90VC83_9BACT</name>
<organism evidence="1 2">
    <name type="scientific">Segatella copri</name>
    <dbReference type="NCBI Taxonomy" id="165179"/>
    <lineage>
        <taxon>Bacteria</taxon>
        <taxon>Pseudomonadati</taxon>
        <taxon>Bacteroidota</taxon>
        <taxon>Bacteroidia</taxon>
        <taxon>Bacteroidales</taxon>
        <taxon>Prevotellaceae</taxon>
        <taxon>Segatella</taxon>
    </lineage>
</organism>
<proteinExistence type="predicted"/>
<dbReference type="EMBL" id="VZBP01000042">
    <property type="protein sequence ID" value="MQO08651.1"/>
    <property type="molecule type" value="Genomic_DNA"/>
</dbReference>
<comment type="caution">
    <text evidence="1">The sequence shown here is derived from an EMBL/GenBank/DDBJ whole genome shotgun (WGS) entry which is preliminary data.</text>
</comment>